<protein>
    <submittedName>
        <fullName evidence="2">Oligosaccharide repeat unit polymerase</fullName>
    </submittedName>
</protein>
<accession>A0ABS9J395</accession>
<evidence type="ECO:0000313" key="2">
    <source>
        <dbReference type="EMBL" id="MCF8714888.1"/>
    </source>
</evidence>
<feature type="transmembrane region" description="Helical" evidence="1">
    <location>
        <begin position="265"/>
        <end position="285"/>
    </location>
</feature>
<feature type="transmembrane region" description="Helical" evidence="1">
    <location>
        <begin position="212"/>
        <end position="235"/>
    </location>
</feature>
<proteinExistence type="predicted"/>
<feature type="transmembrane region" description="Helical" evidence="1">
    <location>
        <begin position="51"/>
        <end position="67"/>
    </location>
</feature>
<keyword evidence="3" id="KW-1185">Reference proteome</keyword>
<organism evidence="2 3">
    <name type="scientific">Joostella atrarenae</name>
    <dbReference type="NCBI Taxonomy" id="679257"/>
    <lineage>
        <taxon>Bacteria</taxon>
        <taxon>Pseudomonadati</taxon>
        <taxon>Bacteroidota</taxon>
        <taxon>Flavobacteriia</taxon>
        <taxon>Flavobacteriales</taxon>
        <taxon>Flavobacteriaceae</taxon>
        <taxon>Joostella</taxon>
    </lineage>
</organism>
<evidence type="ECO:0000313" key="3">
    <source>
        <dbReference type="Proteomes" id="UP000829517"/>
    </source>
</evidence>
<reference evidence="2 3" key="1">
    <citation type="submission" date="2021-01" db="EMBL/GenBank/DDBJ databases">
        <title>Genome sequencing of Joostella atrarenae M1-2 (= KCTC 23194).</title>
        <authorList>
            <person name="Zakaria M.R."/>
            <person name="Lam M.Q."/>
            <person name="Chong C.S."/>
        </authorList>
    </citation>
    <scope>NUCLEOTIDE SEQUENCE [LARGE SCALE GENOMIC DNA]</scope>
    <source>
        <strain evidence="2 3">M1-2</strain>
    </source>
</reference>
<comment type="caution">
    <text evidence="2">The sequence shown here is derived from an EMBL/GenBank/DDBJ whole genome shotgun (WGS) entry which is preliminary data.</text>
</comment>
<dbReference type="Proteomes" id="UP000829517">
    <property type="component" value="Unassembled WGS sequence"/>
</dbReference>
<sequence length="287" mass="33388">MFLNVKKYGITNISNEEFATSFAGGGIFGYSLIMLRYLLIYLVIKVKKRELFSIVAIFLILIFNLLYQVKGWLLLPVLAGLIVRYGMLNDKKGISKKMLKKIILIALFGFSFFAISYYFSLGSKVKFSFIFTHFFNYLWSGLIGLSEYLKSDLQIGGKVYKIFNPLNSLINNLLGDPVINPINSNFLNIYELYFRGSNVSNFFGTIYINSGLFNFFLIIFIFSLVNYGCFIFYLLKKNIFSLILYSFLGIGLFFGWFDLYYQNIIFYVFILISLFFNVLISRNFIKR</sequence>
<gene>
    <name evidence="2" type="ORF">JM658_08605</name>
</gene>
<feature type="transmembrane region" description="Helical" evidence="1">
    <location>
        <begin position="242"/>
        <end position="259"/>
    </location>
</feature>
<keyword evidence="1" id="KW-1133">Transmembrane helix</keyword>
<feature type="transmembrane region" description="Helical" evidence="1">
    <location>
        <begin position="102"/>
        <end position="119"/>
    </location>
</feature>
<dbReference type="EMBL" id="JAETXX010000004">
    <property type="protein sequence ID" value="MCF8714888.1"/>
    <property type="molecule type" value="Genomic_DNA"/>
</dbReference>
<keyword evidence="1" id="KW-0472">Membrane</keyword>
<dbReference type="Pfam" id="PF19863">
    <property type="entry name" value="DUF6337"/>
    <property type="match status" value="1"/>
</dbReference>
<dbReference type="InterPro" id="IPR045918">
    <property type="entry name" value="DUF6337"/>
</dbReference>
<name>A0ABS9J395_9FLAO</name>
<feature type="transmembrane region" description="Helical" evidence="1">
    <location>
        <begin position="20"/>
        <end position="44"/>
    </location>
</feature>
<keyword evidence="1" id="KW-0812">Transmembrane</keyword>
<feature type="transmembrane region" description="Helical" evidence="1">
    <location>
        <begin position="73"/>
        <end position="90"/>
    </location>
</feature>
<evidence type="ECO:0000256" key="1">
    <source>
        <dbReference type="SAM" id="Phobius"/>
    </source>
</evidence>